<gene>
    <name evidence="1" type="ORF">BAOM_2962</name>
</gene>
<reference evidence="1 2" key="1">
    <citation type="submission" date="2018-01" db="EMBL/GenBank/DDBJ databases">
        <title>Bacillus asahii Genome sequencing and assembly.</title>
        <authorList>
            <person name="Jiang H."/>
            <person name="Feng Y."/>
            <person name="Zhao F."/>
            <person name="Lin X."/>
        </authorList>
    </citation>
    <scope>NUCLEOTIDE SEQUENCE [LARGE SCALE GENOMIC DNA]</scope>
    <source>
        <strain evidence="1 2">OM18</strain>
    </source>
</reference>
<organism evidence="1 2">
    <name type="scientific">Peribacillus asahii</name>
    <dbReference type="NCBI Taxonomy" id="228899"/>
    <lineage>
        <taxon>Bacteria</taxon>
        <taxon>Bacillati</taxon>
        <taxon>Bacillota</taxon>
        <taxon>Bacilli</taxon>
        <taxon>Bacillales</taxon>
        <taxon>Bacillaceae</taxon>
        <taxon>Peribacillus</taxon>
    </lineage>
</organism>
<name>A0A3Q9RNZ7_9BACI</name>
<dbReference type="Proteomes" id="UP000283095">
    <property type="component" value="Chromosome"/>
</dbReference>
<protein>
    <submittedName>
        <fullName evidence="1">Uncharacterized protein</fullName>
    </submittedName>
</protein>
<sequence length="68" mass="7917">MNEFRPVIQENKKETLTQCVNSLTEVLDDLYIAIDNLDLTETQRKIIDPVVDRLGSELNELSEEIYFT</sequence>
<evidence type="ECO:0000313" key="1">
    <source>
        <dbReference type="EMBL" id="AZV43571.1"/>
    </source>
</evidence>
<dbReference type="KEGG" id="pasa:BAOM_2962"/>
<dbReference type="EMBL" id="CP026095">
    <property type="protein sequence ID" value="AZV43571.1"/>
    <property type="molecule type" value="Genomic_DNA"/>
</dbReference>
<accession>A0A3Q9RNZ7</accession>
<dbReference type="RefSeq" id="WP_127760719.1">
    <property type="nucleotide sequence ID" value="NZ_CP026095.1"/>
</dbReference>
<proteinExistence type="predicted"/>
<evidence type="ECO:0000313" key="2">
    <source>
        <dbReference type="Proteomes" id="UP000283095"/>
    </source>
</evidence>
<dbReference type="AlphaFoldDB" id="A0A3Q9RNZ7"/>